<reference evidence="1" key="1">
    <citation type="journal article" date="2021" name="PeerJ">
        <title>Extensive microbial diversity within the chicken gut microbiome revealed by metagenomics and culture.</title>
        <authorList>
            <person name="Gilroy R."/>
            <person name="Ravi A."/>
            <person name="Getino M."/>
            <person name="Pursley I."/>
            <person name="Horton D.L."/>
            <person name="Alikhan N.F."/>
            <person name="Baker D."/>
            <person name="Gharbi K."/>
            <person name="Hall N."/>
            <person name="Watson M."/>
            <person name="Adriaenssens E.M."/>
            <person name="Foster-Nyarko E."/>
            <person name="Jarju S."/>
            <person name="Secka A."/>
            <person name="Antonio M."/>
            <person name="Oren A."/>
            <person name="Chaudhuri R.R."/>
            <person name="La Ragione R."/>
            <person name="Hildebrand F."/>
            <person name="Pallen M.J."/>
        </authorList>
    </citation>
    <scope>NUCLEOTIDE SEQUENCE</scope>
    <source>
        <strain evidence="1">ChiBcec2-3848</strain>
    </source>
</reference>
<protein>
    <recommendedName>
        <fullName evidence="3">MerR family transcriptional regulator</fullName>
    </recommendedName>
</protein>
<name>A0A9D2PRW8_9FIRM</name>
<dbReference type="Proteomes" id="UP000823886">
    <property type="component" value="Unassembled WGS sequence"/>
</dbReference>
<gene>
    <name evidence="1" type="ORF">H9753_13295</name>
</gene>
<organism evidence="1 2">
    <name type="scientific">Candidatus Blautia merdavium</name>
    <dbReference type="NCBI Taxonomy" id="2838494"/>
    <lineage>
        <taxon>Bacteria</taxon>
        <taxon>Bacillati</taxon>
        <taxon>Bacillota</taxon>
        <taxon>Clostridia</taxon>
        <taxon>Lachnospirales</taxon>
        <taxon>Lachnospiraceae</taxon>
        <taxon>Blautia</taxon>
    </lineage>
</organism>
<dbReference type="AlphaFoldDB" id="A0A9D2PRW8"/>
<dbReference type="SUPFAM" id="SSF46955">
    <property type="entry name" value="Putative DNA-binding domain"/>
    <property type="match status" value="1"/>
</dbReference>
<dbReference type="EMBL" id="DWVZ01000184">
    <property type="protein sequence ID" value="HJC64566.1"/>
    <property type="molecule type" value="Genomic_DNA"/>
</dbReference>
<evidence type="ECO:0000313" key="1">
    <source>
        <dbReference type="EMBL" id="HJC64566.1"/>
    </source>
</evidence>
<evidence type="ECO:0008006" key="3">
    <source>
        <dbReference type="Google" id="ProtNLM"/>
    </source>
</evidence>
<dbReference type="InterPro" id="IPR009061">
    <property type="entry name" value="DNA-bd_dom_put_sf"/>
</dbReference>
<comment type="caution">
    <text evidence="1">The sequence shown here is derived from an EMBL/GenBank/DDBJ whole genome shotgun (WGS) entry which is preliminary data.</text>
</comment>
<accession>A0A9D2PRW8</accession>
<proteinExistence type="predicted"/>
<evidence type="ECO:0000313" key="2">
    <source>
        <dbReference type="Proteomes" id="UP000823886"/>
    </source>
</evidence>
<reference evidence="1" key="2">
    <citation type="submission" date="2021-04" db="EMBL/GenBank/DDBJ databases">
        <authorList>
            <person name="Gilroy R."/>
        </authorList>
    </citation>
    <scope>NUCLEOTIDE SEQUENCE</scope>
    <source>
        <strain evidence="1">ChiBcec2-3848</strain>
    </source>
</reference>
<sequence length="104" mass="12240">MYKKKGVHLQFSFEGGADETERKEFLRHQLQAIGFSEEEILYYFKLLAAGECSNLERLRMLGDKRKETLEQIHNLEQNVMEMDVMRNKIRKNGSILGGAKKWNF</sequence>